<accession>A0ABD1M7L9</accession>
<evidence type="ECO:0000256" key="1">
    <source>
        <dbReference type="SAM" id="MobiDB-lite"/>
    </source>
</evidence>
<gene>
    <name evidence="2" type="ORF">Fmac_019218</name>
</gene>
<dbReference type="InterPro" id="IPR053273">
    <property type="entry name" value="CST_Regulator"/>
</dbReference>
<evidence type="ECO:0000313" key="2">
    <source>
        <dbReference type="EMBL" id="KAL2331637.1"/>
    </source>
</evidence>
<dbReference type="EMBL" id="JBGMDY010000006">
    <property type="protein sequence ID" value="KAL2331637.1"/>
    <property type="molecule type" value="Genomic_DNA"/>
</dbReference>
<dbReference type="AlphaFoldDB" id="A0ABD1M7L9"/>
<evidence type="ECO:0000313" key="3">
    <source>
        <dbReference type="Proteomes" id="UP001603857"/>
    </source>
</evidence>
<reference evidence="2 3" key="1">
    <citation type="submission" date="2024-08" db="EMBL/GenBank/DDBJ databases">
        <title>Insights into the chromosomal genome structure of Flemingia macrophylla.</title>
        <authorList>
            <person name="Ding Y."/>
            <person name="Zhao Y."/>
            <person name="Bi W."/>
            <person name="Wu M."/>
            <person name="Zhao G."/>
            <person name="Gong Y."/>
            <person name="Li W."/>
            <person name="Zhang P."/>
        </authorList>
    </citation>
    <scope>NUCLEOTIDE SEQUENCE [LARGE SCALE GENOMIC DNA]</scope>
    <source>
        <strain evidence="2">DYQJB</strain>
        <tissue evidence="2">Leaf</tissue>
    </source>
</reference>
<feature type="region of interest" description="Disordered" evidence="1">
    <location>
        <begin position="152"/>
        <end position="180"/>
    </location>
</feature>
<organism evidence="2 3">
    <name type="scientific">Flemingia macrophylla</name>
    <dbReference type="NCBI Taxonomy" id="520843"/>
    <lineage>
        <taxon>Eukaryota</taxon>
        <taxon>Viridiplantae</taxon>
        <taxon>Streptophyta</taxon>
        <taxon>Embryophyta</taxon>
        <taxon>Tracheophyta</taxon>
        <taxon>Spermatophyta</taxon>
        <taxon>Magnoliopsida</taxon>
        <taxon>eudicotyledons</taxon>
        <taxon>Gunneridae</taxon>
        <taxon>Pentapetalae</taxon>
        <taxon>rosids</taxon>
        <taxon>fabids</taxon>
        <taxon>Fabales</taxon>
        <taxon>Fabaceae</taxon>
        <taxon>Papilionoideae</taxon>
        <taxon>50 kb inversion clade</taxon>
        <taxon>NPAAA clade</taxon>
        <taxon>indigoferoid/millettioid clade</taxon>
        <taxon>Phaseoleae</taxon>
        <taxon>Flemingia</taxon>
    </lineage>
</organism>
<comment type="caution">
    <text evidence="2">The sequence shown here is derived from an EMBL/GenBank/DDBJ whole genome shotgun (WGS) entry which is preliminary data.</text>
</comment>
<dbReference type="PANTHER" id="PTHR34659:SF8">
    <property type="entry name" value="(RAPE) HYPOTHETICAL PROTEIN"/>
    <property type="match status" value="1"/>
</dbReference>
<dbReference type="PANTHER" id="PTHR34659">
    <property type="entry name" value="BNAA05G11610D PROTEIN"/>
    <property type="match status" value="1"/>
</dbReference>
<sequence length="410" mass="45322">MAMDVKGITWVGNIFQKFEDIYVEVEDAVFEETVKYIGNQMQTVGESVKKIYSEVMQDLLSPSACDVDETSASELPTDQYIDAGLSKKSFQGYKKMAVKADTNQTIEDSRTSHDVVHAEYYDSDALFMSGSCNSVKGNTFISHESRYVGSTGIKSDLGGRENQNKNMPASKTASKISSSKTDKCSTSQSCELSRVNQNHAATVSKSASAEVTRSASIADSCNEIENASTEEIPDVLALAESVEEKEMHSNSHSSTVVSGDLTGVTMVRTIQPDNYSFSYYKILASHPEISETRGFDVAKVGTWIKQGHKTMQQDDELKVEETCVMVTRDELLQSIPNAGSNLIAIKNKKRQPFSLSKKAARRKEYEELAILHGNNEKDKGDCAEHLCSTLQDDHNKLLLPDISEPEWELL</sequence>
<name>A0ABD1M7L9_9FABA</name>
<keyword evidence="3" id="KW-1185">Reference proteome</keyword>
<feature type="compositionally biased region" description="Low complexity" evidence="1">
    <location>
        <begin position="169"/>
        <end position="179"/>
    </location>
</feature>
<proteinExistence type="predicted"/>
<protein>
    <submittedName>
        <fullName evidence="2">Uncharacterized protein</fullName>
    </submittedName>
</protein>
<dbReference type="Proteomes" id="UP001603857">
    <property type="component" value="Unassembled WGS sequence"/>
</dbReference>